<dbReference type="Pfam" id="PF03145">
    <property type="entry name" value="Sina_TRAF"/>
    <property type="match status" value="1"/>
</dbReference>
<dbReference type="AlphaFoldDB" id="A0ABD3SX30"/>
<evidence type="ECO:0000313" key="14">
    <source>
        <dbReference type="EMBL" id="KAL3828896.1"/>
    </source>
</evidence>
<keyword evidence="9" id="KW-0862">Zinc</keyword>
<feature type="domain" description="SIAH-type" evidence="13">
    <location>
        <begin position="134"/>
        <end position="194"/>
    </location>
</feature>
<evidence type="ECO:0000256" key="2">
    <source>
        <dbReference type="ARBA" id="ARBA00004906"/>
    </source>
</evidence>
<dbReference type="Pfam" id="PF21361">
    <property type="entry name" value="Sina_ZnF"/>
    <property type="match status" value="1"/>
</dbReference>
<keyword evidence="6" id="KW-0479">Metal-binding</keyword>
<dbReference type="FunFam" id="2.60.210.10:FF:000004">
    <property type="entry name" value="E3 ubiquitin-protein ligase SINAT5-like"/>
    <property type="match status" value="1"/>
</dbReference>
<dbReference type="EC" id="2.3.2.27" evidence="4"/>
<dbReference type="InterPro" id="IPR048422">
    <property type="entry name" value="NOA1/YqeH-like_C"/>
</dbReference>
<dbReference type="CDD" id="cd01855">
    <property type="entry name" value="YqeH"/>
    <property type="match status" value="1"/>
</dbReference>
<dbReference type="InterPro" id="IPR001841">
    <property type="entry name" value="Znf_RING"/>
</dbReference>
<keyword evidence="8" id="KW-0833">Ubl conjugation pathway</keyword>
<evidence type="ECO:0000256" key="4">
    <source>
        <dbReference type="ARBA" id="ARBA00012483"/>
    </source>
</evidence>
<dbReference type="SUPFAM" id="SSF49599">
    <property type="entry name" value="TRAF domain-like"/>
    <property type="match status" value="1"/>
</dbReference>
<keyword evidence="5" id="KW-0808">Transferase</keyword>
<protein>
    <recommendedName>
        <fullName evidence="4">RING-type E3 ubiquitin transferase</fullName>
        <ecNumber evidence="4">2.3.2.27</ecNumber>
    </recommendedName>
</protein>
<dbReference type="FunFam" id="3.30.40.10:FF:000041">
    <property type="entry name" value="E3 ubiquitin-protein ligase SINAT3"/>
    <property type="match status" value="1"/>
</dbReference>
<comment type="catalytic activity">
    <reaction evidence="1">
        <text>S-ubiquitinyl-[E2 ubiquitin-conjugating enzyme]-L-cysteine + [acceptor protein]-L-lysine = [E2 ubiquitin-conjugating enzyme]-L-cysteine + N(6)-ubiquitinyl-[acceptor protein]-L-lysine.</text>
        <dbReference type="EC" id="2.3.2.27"/>
    </reaction>
</comment>
<dbReference type="InterPro" id="IPR013083">
    <property type="entry name" value="Znf_RING/FYVE/PHD"/>
</dbReference>
<proteinExistence type="inferred from homology"/>
<dbReference type="SUPFAM" id="SSF52540">
    <property type="entry name" value="P-loop containing nucleoside triphosphate hydrolases"/>
    <property type="match status" value="1"/>
</dbReference>
<evidence type="ECO:0000256" key="3">
    <source>
        <dbReference type="ARBA" id="ARBA00009119"/>
    </source>
</evidence>
<feature type="region of interest" description="Disordered" evidence="11">
    <location>
        <begin position="409"/>
        <end position="434"/>
    </location>
</feature>
<dbReference type="Pfam" id="PF01926">
    <property type="entry name" value="MMR_HSR1"/>
    <property type="match status" value="1"/>
</dbReference>
<dbReference type="PROSITE" id="PS50089">
    <property type="entry name" value="ZF_RING_2"/>
    <property type="match status" value="1"/>
</dbReference>
<evidence type="ECO:0000256" key="9">
    <source>
        <dbReference type="ARBA" id="ARBA00022833"/>
    </source>
</evidence>
<dbReference type="GO" id="GO:0061630">
    <property type="term" value="F:ubiquitin protein ligase activity"/>
    <property type="evidence" value="ECO:0007669"/>
    <property type="project" value="UniProtKB-EC"/>
</dbReference>
<dbReference type="InterPro" id="IPR027417">
    <property type="entry name" value="P-loop_NTPase"/>
</dbReference>
<feature type="domain" description="RING-type" evidence="12">
    <location>
        <begin position="82"/>
        <end position="117"/>
    </location>
</feature>
<evidence type="ECO:0000259" key="12">
    <source>
        <dbReference type="PROSITE" id="PS50089"/>
    </source>
</evidence>
<dbReference type="GO" id="GO:0008270">
    <property type="term" value="F:zinc ion binding"/>
    <property type="evidence" value="ECO:0007669"/>
    <property type="project" value="UniProtKB-KW"/>
</dbReference>
<name>A0ABD3SX30_9LAMI</name>
<evidence type="ECO:0000256" key="10">
    <source>
        <dbReference type="PROSITE-ProRule" id="PRU00455"/>
    </source>
</evidence>
<evidence type="ECO:0000256" key="5">
    <source>
        <dbReference type="ARBA" id="ARBA00022679"/>
    </source>
</evidence>
<evidence type="ECO:0000256" key="11">
    <source>
        <dbReference type="SAM" id="MobiDB-lite"/>
    </source>
</evidence>
<gene>
    <name evidence="14" type="ORF">ACJIZ3_017698</name>
</gene>
<dbReference type="Gene3D" id="3.40.50.300">
    <property type="entry name" value="P-loop containing nucleotide triphosphate hydrolases"/>
    <property type="match status" value="1"/>
</dbReference>
<dbReference type="Proteomes" id="UP001634393">
    <property type="component" value="Unassembled WGS sequence"/>
</dbReference>
<dbReference type="PANTHER" id="PTHR46434">
    <property type="entry name" value="GENETIC INTERACTOR OF PROHIBITINS 3, MITOCHONDRIAL"/>
    <property type="match status" value="1"/>
</dbReference>
<organism evidence="14 15">
    <name type="scientific">Penstemon smallii</name>
    <dbReference type="NCBI Taxonomy" id="265156"/>
    <lineage>
        <taxon>Eukaryota</taxon>
        <taxon>Viridiplantae</taxon>
        <taxon>Streptophyta</taxon>
        <taxon>Embryophyta</taxon>
        <taxon>Tracheophyta</taxon>
        <taxon>Spermatophyta</taxon>
        <taxon>Magnoliopsida</taxon>
        <taxon>eudicotyledons</taxon>
        <taxon>Gunneridae</taxon>
        <taxon>Pentapetalae</taxon>
        <taxon>asterids</taxon>
        <taxon>lamiids</taxon>
        <taxon>Lamiales</taxon>
        <taxon>Plantaginaceae</taxon>
        <taxon>Cheloneae</taxon>
        <taxon>Penstemon</taxon>
    </lineage>
</organism>
<dbReference type="InterPro" id="IPR018121">
    <property type="entry name" value="7-in-absentia-prot_TRAF-dom"/>
</dbReference>
<comment type="caution">
    <text evidence="14">The sequence shown here is derived from an EMBL/GenBank/DDBJ whole genome shotgun (WGS) entry which is preliminary data.</text>
</comment>
<dbReference type="EMBL" id="JBJXBP010000005">
    <property type="protein sequence ID" value="KAL3828896.1"/>
    <property type="molecule type" value="Genomic_DNA"/>
</dbReference>
<evidence type="ECO:0000256" key="8">
    <source>
        <dbReference type="ARBA" id="ARBA00022786"/>
    </source>
</evidence>
<dbReference type="Gene3D" id="3.30.40.10">
    <property type="entry name" value="Zinc/RING finger domain, C3HC4 (zinc finger)"/>
    <property type="match status" value="2"/>
</dbReference>
<dbReference type="InterPro" id="IPR006073">
    <property type="entry name" value="GTP-bd"/>
</dbReference>
<comment type="pathway">
    <text evidence="2">Protein modification; protein ubiquitination.</text>
</comment>
<feature type="region of interest" description="Disordered" evidence="11">
    <location>
        <begin position="831"/>
        <end position="880"/>
    </location>
</feature>
<evidence type="ECO:0000256" key="6">
    <source>
        <dbReference type="ARBA" id="ARBA00022723"/>
    </source>
</evidence>
<evidence type="ECO:0000313" key="15">
    <source>
        <dbReference type="Proteomes" id="UP001634393"/>
    </source>
</evidence>
<dbReference type="InterPro" id="IPR050896">
    <property type="entry name" value="Mito_lipid_metab_GTPase"/>
</dbReference>
<dbReference type="Gene3D" id="2.60.210.10">
    <property type="entry name" value="Apoptosis, Tumor Necrosis Factor Receptor Associated Protein 2, Chain A"/>
    <property type="match status" value="1"/>
</dbReference>
<dbReference type="Pfam" id="PF21516">
    <property type="entry name" value="YqeH-like_C"/>
    <property type="match status" value="1"/>
</dbReference>
<evidence type="ECO:0000256" key="7">
    <source>
        <dbReference type="ARBA" id="ARBA00022771"/>
    </source>
</evidence>
<feature type="compositionally biased region" description="Basic and acidic residues" evidence="11">
    <location>
        <begin position="831"/>
        <end position="843"/>
    </location>
</feature>
<reference evidence="14 15" key="1">
    <citation type="submission" date="2024-12" db="EMBL/GenBank/DDBJ databases">
        <title>The unique morphological basis and parallel evolutionary history of personate flowers in Penstemon.</title>
        <authorList>
            <person name="Depatie T.H."/>
            <person name="Wessinger C.A."/>
        </authorList>
    </citation>
    <scope>NUCLEOTIDE SEQUENCE [LARGE SCALE GENOMIC DNA]</scope>
    <source>
        <strain evidence="14">WTNN_2</strain>
        <tissue evidence="14">Leaf</tissue>
    </source>
</reference>
<keyword evidence="15" id="KW-1185">Reference proteome</keyword>
<evidence type="ECO:0000256" key="1">
    <source>
        <dbReference type="ARBA" id="ARBA00000900"/>
    </source>
</evidence>
<sequence length="880" mass="98142">MDKAEAAQSGKDTMQKEFEILPFGRKTMTPGGSNYEGINEAHDADYGIAPASVGFRASPYRKISSLKRDISSNTVVHELLECPVCLNVMYPPIHQCPNGHTLCSKCQSKVRCCPICRHDLGNIRCLALERVAESLELPCRYQVLGCQDIFSYNDRLRHEQNCRFRPYNCPYAGAECPVTGDIPFLMTHLMNDHKVDMHKGSTFNHRYVKSNPHNVENATWMLTIFNCYGYQFCLHFEAFNIGMAPVYMAFIRFMGDDQDARMFSYTLEVGANGRKMTWQGVPRSIRDSHLKVRDSMDGLIIQRNLALFFSGGNRQELKLKVAGRIWKEDGNYEESAARAFPICPGCGITMQDFDRKQPGFYVKPSNKDPNYKKFKKMIPILDESEISDSLKRGIVNDMVDVQRLEDFENEDKMSDKMSQRGEKDLESHDEKKGSEKPIVCTRCHNLRYYSKVKSPSVENLLPDFDFDHTVGKRLMSISGARTVVLLVVDATDFDGSFPKKAANLVSKIINENEQSWKEGKSGNVPRVLLVVTKIDLLPSDISPTGLEHWVRTRAREGGAGKLTSVHLISAVKDWGLKTLVDDVVKLAGQRGNVWVVGAQNAGKSTLINAIGKCVGTNATHLTEAPVAGTTLGILRVEGVLPGKAKLFDTPGLLHPHQISTRLTDEEQKLTHIKKELKPRTYRIKAGSTVHIGGLLRLDIEESSADSIYVTVWASPLIPLHMGKTESACMMVEEHFGRQLQPPIGEGRVEELGKWVKREFCVSGNWWDSSSVDIAAAGLGWFSIGLKGEARLGVWTYDGVDVIVRNALLPQRSHKFEVAGFTVSEIVSKADRARSKKNRTENKRKQSNPTKASLVASSISTVDVDSNSTDPTKVSTLESSS</sequence>
<accession>A0ABD3SX30</accession>
<dbReference type="InterPro" id="IPR008974">
    <property type="entry name" value="TRAF-like"/>
</dbReference>
<evidence type="ECO:0000259" key="13">
    <source>
        <dbReference type="PROSITE" id="PS51081"/>
    </source>
</evidence>
<keyword evidence="7 10" id="KW-0863">Zinc-finger</keyword>
<dbReference type="InterPro" id="IPR049548">
    <property type="entry name" value="Sina-like_RING"/>
</dbReference>
<comment type="similarity">
    <text evidence="3">Belongs to the SINA (Seven in absentia) family.</text>
</comment>
<dbReference type="PANTHER" id="PTHR46434:SF1">
    <property type="entry name" value="GENETIC INTERACTOR OF PROHIBITINS 3, MITOCHONDRIAL"/>
    <property type="match status" value="1"/>
</dbReference>
<dbReference type="InterPro" id="IPR013010">
    <property type="entry name" value="Znf_SIAH"/>
</dbReference>
<dbReference type="PROSITE" id="PS51081">
    <property type="entry name" value="ZF_SIAH"/>
    <property type="match status" value="1"/>
</dbReference>
<dbReference type="Pfam" id="PF21362">
    <property type="entry name" value="Sina_RING"/>
    <property type="match status" value="1"/>
</dbReference>
<feature type="compositionally biased region" description="Polar residues" evidence="11">
    <location>
        <begin position="846"/>
        <end position="880"/>
    </location>
</feature>